<evidence type="ECO:0000313" key="3">
    <source>
        <dbReference type="EMBL" id="OAJ36260.1"/>
    </source>
</evidence>
<dbReference type="InterPro" id="IPR044926">
    <property type="entry name" value="RGS_subdomain_2"/>
</dbReference>
<evidence type="ECO:0000259" key="2">
    <source>
        <dbReference type="PROSITE" id="PS50132"/>
    </source>
</evidence>
<dbReference type="SMART" id="SM00315">
    <property type="entry name" value="RGS"/>
    <property type="match status" value="1"/>
</dbReference>
<dbReference type="STRING" id="403673.A0A177W9G0"/>
<feature type="transmembrane region" description="Helical" evidence="1">
    <location>
        <begin position="155"/>
        <end position="174"/>
    </location>
</feature>
<dbReference type="InterPro" id="IPR036305">
    <property type="entry name" value="RGS_sf"/>
</dbReference>
<dbReference type="Pfam" id="PF00615">
    <property type="entry name" value="RGS"/>
    <property type="match status" value="1"/>
</dbReference>
<dbReference type="OrthoDB" id="2100419at2759"/>
<feature type="domain" description="RGS" evidence="2">
    <location>
        <begin position="355"/>
        <end position="484"/>
    </location>
</feature>
<dbReference type="Gene3D" id="1.10.167.10">
    <property type="entry name" value="Regulator of G-protein Signalling 4, domain 2"/>
    <property type="match status" value="1"/>
</dbReference>
<feature type="transmembrane region" description="Helical" evidence="1">
    <location>
        <begin position="226"/>
        <end position="247"/>
    </location>
</feature>
<evidence type="ECO:0000256" key="1">
    <source>
        <dbReference type="SAM" id="Phobius"/>
    </source>
</evidence>
<dbReference type="PANTHER" id="PTHR10845">
    <property type="entry name" value="REGULATOR OF G PROTEIN SIGNALING"/>
    <property type="match status" value="1"/>
</dbReference>
<feature type="transmembrane region" description="Helical" evidence="1">
    <location>
        <begin position="25"/>
        <end position="43"/>
    </location>
</feature>
<feature type="transmembrane region" description="Helical" evidence="1">
    <location>
        <begin position="86"/>
        <end position="110"/>
    </location>
</feature>
<evidence type="ECO:0000313" key="4">
    <source>
        <dbReference type="Proteomes" id="UP000077115"/>
    </source>
</evidence>
<dbReference type="Proteomes" id="UP000077115">
    <property type="component" value="Unassembled WGS sequence"/>
</dbReference>
<feature type="transmembrane region" description="Helical" evidence="1">
    <location>
        <begin position="194"/>
        <end position="214"/>
    </location>
</feature>
<gene>
    <name evidence="3" type="ORF">BDEG_20452</name>
</gene>
<reference evidence="3 4" key="1">
    <citation type="submission" date="2006-10" db="EMBL/GenBank/DDBJ databases">
        <title>The Genome Sequence of Batrachochytrium dendrobatidis JEL423.</title>
        <authorList>
            <consortium name="The Broad Institute Genome Sequencing Platform"/>
            <person name="Birren B."/>
            <person name="Lander E."/>
            <person name="Galagan J."/>
            <person name="Cuomo C."/>
            <person name="Devon K."/>
            <person name="Jaffe D."/>
            <person name="Butler J."/>
            <person name="Alvarez P."/>
            <person name="Gnerre S."/>
            <person name="Grabherr M."/>
            <person name="Kleber M."/>
            <person name="Mauceli E."/>
            <person name="Brockman W."/>
            <person name="Young S."/>
            <person name="LaButti K."/>
            <person name="Sykes S."/>
            <person name="DeCaprio D."/>
            <person name="Crawford M."/>
            <person name="Koehrsen M."/>
            <person name="Engels R."/>
            <person name="Montgomery P."/>
            <person name="Pearson M."/>
            <person name="Howarth C."/>
            <person name="Larson L."/>
            <person name="White J."/>
            <person name="O'Leary S."/>
            <person name="Kodira C."/>
            <person name="Zeng Q."/>
            <person name="Yandava C."/>
            <person name="Alvarado L."/>
            <person name="Longcore J."/>
            <person name="James T."/>
        </authorList>
    </citation>
    <scope>NUCLEOTIDE SEQUENCE [LARGE SCALE GENOMIC DNA]</scope>
    <source>
        <strain evidence="3 4">JEL423</strain>
    </source>
</reference>
<sequence>MSNATTIYEMAKELTHTRSNGTLKLTLSSIEIVMVIICIPLFLRERNQPMIKYRSWTINILACMSATICNIADACMSMDQWVPYDYFPLIIYIRTITYIIPMCCFMPTYLRHYFLLQLPILQTKLLDYETVVSPEKYRELSKALKRTRLLSNERAAWIFFAIIFSVTMCIGLWVLHKANFDSIALSLTNDVDTFISFMSLFHVIVASVFLLSYGPRSPKENFQIMNQFYTVTALTTASLLFSVSLVFNLNPTASYVCHTLGTVLPAAAVIVDLAIPLQFLITNKRYKLELTRNSRSKSSLWLKQASNSTRSADSSQVDTIERVSTYSYNNDSPATSPTAMIPHTAIKQRKNMSYTIARIIADPTLHDAFCKYLAMEFSMESLLFIEAVKIYKEKVKESPITETVMKLSIKIAAEFIIPNSVNEVNLPKKIVLKLNTELAAALEGEFDMKKASAVYDDAAEHIEQMLALNHLRKFQTTSLFKNATASQ</sequence>
<proteinExistence type="predicted"/>
<keyword evidence="1" id="KW-1133">Transmembrane helix</keyword>
<accession>A0A177W9G0</accession>
<name>A0A177W9G0_BATDL</name>
<dbReference type="EMBL" id="DS022300">
    <property type="protein sequence ID" value="OAJ36260.1"/>
    <property type="molecule type" value="Genomic_DNA"/>
</dbReference>
<dbReference type="VEuPathDB" id="FungiDB:BDEG_20452"/>
<keyword evidence="1" id="KW-0472">Membrane</keyword>
<dbReference type="InterPro" id="IPR016137">
    <property type="entry name" value="RGS"/>
</dbReference>
<keyword evidence="1" id="KW-0812">Transmembrane</keyword>
<dbReference type="SUPFAM" id="SSF48097">
    <property type="entry name" value="Regulator of G-protein signaling, RGS"/>
    <property type="match status" value="1"/>
</dbReference>
<reference evidence="3 4" key="2">
    <citation type="submission" date="2016-05" db="EMBL/GenBank/DDBJ databases">
        <title>Lineage-specific infection strategies underlie the spectrum of fungal disease in amphibians.</title>
        <authorList>
            <person name="Cuomo C.A."/>
            <person name="Farrer R.A."/>
            <person name="James T."/>
            <person name="Longcore J."/>
            <person name="Birren B."/>
        </authorList>
    </citation>
    <scope>NUCLEOTIDE SEQUENCE [LARGE SCALE GENOMIC DNA]</scope>
    <source>
        <strain evidence="3 4">JEL423</strain>
    </source>
</reference>
<dbReference type="PANTHER" id="PTHR10845:SF192">
    <property type="entry name" value="DOUBLE HIT, ISOFORM B"/>
    <property type="match status" value="1"/>
</dbReference>
<protein>
    <recommendedName>
        <fullName evidence="2">RGS domain-containing protein</fullName>
    </recommendedName>
</protein>
<dbReference type="PROSITE" id="PS50132">
    <property type="entry name" value="RGS"/>
    <property type="match status" value="1"/>
</dbReference>
<feature type="transmembrane region" description="Helical" evidence="1">
    <location>
        <begin position="253"/>
        <end position="275"/>
    </location>
</feature>
<dbReference type="AlphaFoldDB" id="A0A177W9G0"/>
<organism evidence="3 4">
    <name type="scientific">Batrachochytrium dendrobatidis (strain JEL423)</name>
    <dbReference type="NCBI Taxonomy" id="403673"/>
    <lineage>
        <taxon>Eukaryota</taxon>
        <taxon>Fungi</taxon>
        <taxon>Fungi incertae sedis</taxon>
        <taxon>Chytridiomycota</taxon>
        <taxon>Chytridiomycota incertae sedis</taxon>
        <taxon>Chytridiomycetes</taxon>
        <taxon>Rhizophydiales</taxon>
        <taxon>Rhizophydiales incertae sedis</taxon>
        <taxon>Batrachochytrium</taxon>
    </lineage>
</organism>